<keyword evidence="2" id="KW-1185">Reference proteome</keyword>
<dbReference type="SUPFAM" id="SSF54495">
    <property type="entry name" value="UBC-like"/>
    <property type="match status" value="1"/>
</dbReference>
<gene>
    <name evidence="1" type="ORF">BDV39DRAFT_180752</name>
</gene>
<accession>A0A5N6WXT9</accession>
<name>A0A5N6WXT9_9EURO</name>
<dbReference type="Proteomes" id="UP000325945">
    <property type="component" value="Unassembled WGS sequence"/>
</dbReference>
<evidence type="ECO:0000313" key="2">
    <source>
        <dbReference type="Proteomes" id="UP000325945"/>
    </source>
</evidence>
<evidence type="ECO:0000313" key="1">
    <source>
        <dbReference type="EMBL" id="KAE8324210.1"/>
    </source>
</evidence>
<dbReference type="InterPro" id="IPR016135">
    <property type="entry name" value="UBQ-conjugating_enzyme/RWD"/>
</dbReference>
<proteinExistence type="predicted"/>
<dbReference type="EMBL" id="ML741820">
    <property type="protein sequence ID" value="KAE8324210.1"/>
    <property type="molecule type" value="Genomic_DNA"/>
</dbReference>
<sequence length="61" mass="6627">MSTSRLPNIPALRKHQLLLEFASLNHAAPPGLYVSPAPNDPTLWTGVLFVRTGTILSFQLG</sequence>
<organism evidence="1 2">
    <name type="scientific">Aspergillus sergii</name>
    <dbReference type="NCBI Taxonomy" id="1034303"/>
    <lineage>
        <taxon>Eukaryota</taxon>
        <taxon>Fungi</taxon>
        <taxon>Dikarya</taxon>
        <taxon>Ascomycota</taxon>
        <taxon>Pezizomycotina</taxon>
        <taxon>Eurotiomycetes</taxon>
        <taxon>Eurotiomycetidae</taxon>
        <taxon>Eurotiales</taxon>
        <taxon>Aspergillaceae</taxon>
        <taxon>Aspergillus</taxon>
        <taxon>Aspergillus subgen. Circumdati</taxon>
    </lineage>
</organism>
<protein>
    <submittedName>
        <fullName evidence="1">Uncharacterized protein</fullName>
    </submittedName>
</protein>
<dbReference type="AlphaFoldDB" id="A0A5N6WXT9"/>
<reference evidence="2" key="1">
    <citation type="submission" date="2019-04" db="EMBL/GenBank/DDBJ databases">
        <title>Friends and foes A comparative genomics studyof 23 Aspergillus species from section Flavi.</title>
        <authorList>
            <consortium name="DOE Joint Genome Institute"/>
            <person name="Kjaerbolling I."/>
            <person name="Vesth T."/>
            <person name="Frisvad J.C."/>
            <person name="Nybo J.L."/>
            <person name="Theobald S."/>
            <person name="Kildgaard S."/>
            <person name="Isbrandt T."/>
            <person name="Kuo A."/>
            <person name="Sato A."/>
            <person name="Lyhne E.K."/>
            <person name="Kogle M.E."/>
            <person name="Wiebenga A."/>
            <person name="Kun R.S."/>
            <person name="Lubbers R.J."/>
            <person name="Makela M.R."/>
            <person name="Barry K."/>
            <person name="Chovatia M."/>
            <person name="Clum A."/>
            <person name="Daum C."/>
            <person name="Haridas S."/>
            <person name="He G."/>
            <person name="LaButti K."/>
            <person name="Lipzen A."/>
            <person name="Mondo S."/>
            <person name="Riley R."/>
            <person name="Salamov A."/>
            <person name="Simmons B.A."/>
            <person name="Magnuson J.K."/>
            <person name="Henrissat B."/>
            <person name="Mortensen U.H."/>
            <person name="Larsen T.O."/>
            <person name="Devries R.P."/>
            <person name="Grigoriev I.V."/>
            <person name="Machida M."/>
            <person name="Baker S.E."/>
            <person name="Andersen M.R."/>
        </authorList>
    </citation>
    <scope>NUCLEOTIDE SEQUENCE [LARGE SCALE GENOMIC DNA]</scope>
    <source>
        <strain evidence="2">CBS 130017</strain>
    </source>
</reference>